<accession>A0ABR6NJB4</accession>
<dbReference type="InterPro" id="IPR036390">
    <property type="entry name" value="WH_DNA-bd_sf"/>
</dbReference>
<dbReference type="InterPro" id="IPR002577">
    <property type="entry name" value="HTH_HxlR"/>
</dbReference>
<dbReference type="EMBL" id="JACHKA010000001">
    <property type="protein sequence ID" value="MBB5987377.1"/>
    <property type="molecule type" value="Genomic_DNA"/>
</dbReference>
<dbReference type="InterPro" id="IPR011991">
    <property type="entry name" value="ArsR-like_HTH"/>
</dbReference>
<sequence length="167" mass="18595">MGARKGLDVFEGCALPAALEAMGERWSFMILRAAFSGIVYFEDFQGALGIARNILSSRLSKLVAKGILTREPVESDRRRVAYRLTEKGRGLVPVMIALRQWGERWSGHPFAGPVLADRRDGKPIRPVTIQAWDGRPLDHRDLCWIEPEDTGTTTKPECEAAGHAEDH</sequence>
<feature type="domain" description="HTH hxlR-type" evidence="5">
    <location>
        <begin position="13"/>
        <end position="110"/>
    </location>
</feature>
<dbReference type="Proteomes" id="UP001138540">
    <property type="component" value="Unassembled WGS sequence"/>
</dbReference>
<dbReference type="GO" id="GO:0003677">
    <property type="term" value="F:DNA binding"/>
    <property type="evidence" value="ECO:0007669"/>
    <property type="project" value="UniProtKB-KW"/>
</dbReference>
<keyword evidence="3" id="KW-0804">Transcription</keyword>
<evidence type="ECO:0000313" key="6">
    <source>
        <dbReference type="EMBL" id="MBB5987377.1"/>
    </source>
</evidence>
<keyword evidence="7" id="KW-1185">Reference proteome</keyword>
<dbReference type="PANTHER" id="PTHR33204:SF18">
    <property type="entry name" value="TRANSCRIPTIONAL REGULATORY PROTEIN"/>
    <property type="match status" value="1"/>
</dbReference>
<dbReference type="PANTHER" id="PTHR33204">
    <property type="entry name" value="TRANSCRIPTIONAL REGULATOR, MARR FAMILY"/>
    <property type="match status" value="1"/>
</dbReference>
<evidence type="ECO:0000259" key="5">
    <source>
        <dbReference type="PROSITE" id="PS51118"/>
    </source>
</evidence>
<dbReference type="SUPFAM" id="SSF46785">
    <property type="entry name" value="Winged helix' DNA-binding domain"/>
    <property type="match status" value="1"/>
</dbReference>
<evidence type="ECO:0000313" key="7">
    <source>
        <dbReference type="Proteomes" id="UP001138540"/>
    </source>
</evidence>
<name>A0ABR6NJB4_9SPHN</name>
<protein>
    <submittedName>
        <fullName evidence="6">DNA-binding HxlR family transcriptional regulator</fullName>
    </submittedName>
</protein>
<gene>
    <name evidence="6" type="ORF">HNP60_003351</name>
</gene>
<evidence type="ECO:0000256" key="3">
    <source>
        <dbReference type="ARBA" id="ARBA00023163"/>
    </source>
</evidence>
<comment type="caution">
    <text evidence="6">The sequence shown here is derived from an EMBL/GenBank/DDBJ whole genome shotgun (WGS) entry which is preliminary data.</text>
</comment>
<dbReference type="PROSITE" id="PS51118">
    <property type="entry name" value="HTH_HXLR"/>
    <property type="match status" value="1"/>
</dbReference>
<keyword evidence="1" id="KW-0805">Transcription regulation</keyword>
<dbReference type="CDD" id="cd00090">
    <property type="entry name" value="HTH_ARSR"/>
    <property type="match status" value="1"/>
</dbReference>
<evidence type="ECO:0000256" key="2">
    <source>
        <dbReference type="ARBA" id="ARBA00023125"/>
    </source>
</evidence>
<feature type="region of interest" description="Disordered" evidence="4">
    <location>
        <begin position="148"/>
        <end position="167"/>
    </location>
</feature>
<dbReference type="Pfam" id="PF01638">
    <property type="entry name" value="HxlR"/>
    <property type="match status" value="1"/>
</dbReference>
<evidence type="ECO:0000256" key="4">
    <source>
        <dbReference type="SAM" id="MobiDB-lite"/>
    </source>
</evidence>
<proteinExistence type="predicted"/>
<feature type="compositionally biased region" description="Basic and acidic residues" evidence="4">
    <location>
        <begin position="156"/>
        <end position="167"/>
    </location>
</feature>
<reference evidence="6 7" key="1">
    <citation type="submission" date="2020-08" db="EMBL/GenBank/DDBJ databases">
        <title>Exploring microbial biodiversity for novel pathways involved in the catabolism of aromatic compounds derived from lignin.</title>
        <authorList>
            <person name="Elkins J."/>
        </authorList>
    </citation>
    <scope>NUCLEOTIDE SEQUENCE [LARGE SCALE GENOMIC DNA]</scope>
    <source>
        <strain evidence="6 7">B1D3A</strain>
    </source>
</reference>
<organism evidence="6 7">
    <name type="scientific">Sphingobium lignivorans</name>
    <dbReference type="NCBI Taxonomy" id="2735886"/>
    <lineage>
        <taxon>Bacteria</taxon>
        <taxon>Pseudomonadati</taxon>
        <taxon>Pseudomonadota</taxon>
        <taxon>Alphaproteobacteria</taxon>
        <taxon>Sphingomonadales</taxon>
        <taxon>Sphingomonadaceae</taxon>
        <taxon>Sphingobium</taxon>
    </lineage>
</organism>
<evidence type="ECO:0000256" key="1">
    <source>
        <dbReference type="ARBA" id="ARBA00023015"/>
    </source>
</evidence>
<dbReference type="InterPro" id="IPR036388">
    <property type="entry name" value="WH-like_DNA-bd_sf"/>
</dbReference>
<dbReference type="RefSeq" id="WP_184155872.1">
    <property type="nucleotide sequence ID" value="NZ_JACHKA010000001.1"/>
</dbReference>
<keyword evidence="2 6" id="KW-0238">DNA-binding</keyword>
<dbReference type="Gene3D" id="1.10.10.10">
    <property type="entry name" value="Winged helix-like DNA-binding domain superfamily/Winged helix DNA-binding domain"/>
    <property type="match status" value="1"/>
</dbReference>